<keyword evidence="2" id="KW-1185">Reference proteome</keyword>
<dbReference type="Proteomes" id="UP000828941">
    <property type="component" value="Chromosome 9"/>
</dbReference>
<sequence length="125" mass="14029">MVMWPSQSQIGILLLLMLCATTSRTGIWGMKMQCNEMDRQKLLGFKQEVMDSIGMLSTWSIRQDCCGWAGVECDHFTHRVTKLSLPCPVIKDDTDCLADEYLSLNLTCCWAGSACACFNRLTGHI</sequence>
<name>A0ACB9MJ24_BAUVA</name>
<accession>A0ACB9MJ24</accession>
<organism evidence="1 2">
    <name type="scientific">Bauhinia variegata</name>
    <name type="common">Purple orchid tree</name>
    <name type="synonym">Phanera variegata</name>
    <dbReference type="NCBI Taxonomy" id="167791"/>
    <lineage>
        <taxon>Eukaryota</taxon>
        <taxon>Viridiplantae</taxon>
        <taxon>Streptophyta</taxon>
        <taxon>Embryophyta</taxon>
        <taxon>Tracheophyta</taxon>
        <taxon>Spermatophyta</taxon>
        <taxon>Magnoliopsida</taxon>
        <taxon>eudicotyledons</taxon>
        <taxon>Gunneridae</taxon>
        <taxon>Pentapetalae</taxon>
        <taxon>rosids</taxon>
        <taxon>fabids</taxon>
        <taxon>Fabales</taxon>
        <taxon>Fabaceae</taxon>
        <taxon>Cercidoideae</taxon>
        <taxon>Cercideae</taxon>
        <taxon>Bauhiniinae</taxon>
        <taxon>Bauhinia</taxon>
    </lineage>
</organism>
<dbReference type="EMBL" id="CM039434">
    <property type="protein sequence ID" value="KAI4323688.1"/>
    <property type="molecule type" value="Genomic_DNA"/>
</dbReference>
<reference evidence="1 2" key="1">
    <citation type="journal article" date="2022" name="DNA Res.">
        <title>Chromosomal-level genome assembly of the orchid tree Bauhinia variegata (Leguminosae; Cercidoideae) supports the allotetraploid origin hypothesis of Bauhinia.</title>
        <authorList>
            <person name="Zhong Y."/>
            <person name="Chen Y."/>
            <person name="Zheng D."/>
            <person name="Pang J."/>
            <person name="Liu Y."/>
            <person name="Luo S."/>
            <person name="Meng S."/>
            <person name="Qian L."/>
            <person name="Wei D."/>
            <person name="Dai S."/>
            <person name="Zhou R."/>
        </authorList>
    </citation>
    <scope>NUCLEOTIDE SEQUENCE [LARGE SCALE GENOMIC DNA]</scope>
    <source>
        <strain evidence="1">BV-YZ2020</strain>
    </source>
</reference>
<evidence type="ECO:0000313" key="2">
    <source>
        <dbReference type="Proteomes" id="UP000828941"/>
    </source>
</evidence>
<protein>
    <submittedName>
        <fullName evidence="1">Uncharacterized protein</fullName>
    </submittedName>
</protein>
<evidence type="ECO:0000313" key="1">
    <source>
        <dbReference type="EMBL" id="KAI4323688.1"/>
    </source>
</evidence>
<gene>
    <name evidence="1" type="ORF">L6164_023275</name>
</gene>
<comment type="caution">
    <text evidence="1">The sequence shown here is derived from an EMBL/GenBank/DDBJ whole genome shotgun (WGS) entry which is preliminary data.</text>
</comment>
<proteinExistence type="predicted"/>